<dbReference type="Proteomes" id="UP001175228">
    <property type="component" value="Unassembled WGS sequence"/>
</dbReference>
<proteinExistence type="predicted"/>
<accession>A0AA39QI23</accession>
<name>A0AA39QI23_9AGAR</name>
<evidence type="ECO:0000313" key="3">
    <source>
        <dbReference type="Proteomes" id="UP001175228"/>
    </source>
</evidence>
<gene>
    <name evidence="2" type="ORF">EDD18DRAFT_605956</name>
</gene>
<feature type="region of interest" description="Disordered" evidence="1">
    <location>
        <begin position="223"/>
        <end position="247"/>
    </location>
</feature>
<evidence type="ECO:0000313" key="2">
    <source>
        <dbReference type="EMBL" id="KAK0502771.1"/>
    </source>
</evidence>
<organism evidence="2 3">
    <name type="scientific">Armillaria luteobubalina</name>
    <dbReference type="NCBI Taxonomy" id="153913"/>
    <lineage>
        <taxon>Eukaryota</taxon>
        <taxon>Fungi</taxon>
        <taxon>Dikarya</taxon>
        <taxon>Basidiomycota</taxon>
        <taxon>Agaricomycotina</taxon>
        <taxon>Agaricomycetes</taxon>
        <taxon>Agaricomycetidae</taxon>
        <taxon>Agaricales</taxon>
        <taxon>Marasmiineae</taxon>
        <taxon>Physalacriaceae</taxon>
        <taxon>Armillaria</taxon>
    </lineage>
</organism>
<keyword evidence="3" id="KW-1185">Reference proteome</keyword>
<protein>
    <submittedName>
        <fullName evidence="2">Uncharacterized protein</fullName>
    </submittedName>
</protein>
<evidence type="ECO:0000256" key="1">
    <source>
        <dbReference type="SAM" id="MobiDB-lite"/>
    </source>
</evidence>
<feature type="compositionally biased region" description="Basic and acidic residues" evidence="1">
    <location>
        <begin position="226"/>
        <end position="241"/>
    </location>
</feature>
<comment type="caution">
    <text evidence="2">The sequence shown here is derived from an EMBL/GenBank/DDBJ whole genome shotgun (WGS) entry which is preliminary data.</text>
</comment>
<reference evidence="2" key="1">
    <citation type="submission" date="2023-06" db="EMBL/GenBank/DDBJ databases">
        <authorList>
            <consortium name="Lawrence Berkeley National Laboratory"/>
            <person name="Ahrendt S."/>
            <person name="Sahu N."/>
            <person name="Indic B."/>
            <person name="Wong-Bajracharya J."/>
            <person name="Merenyi Z."/>
            <person name="Ke H.-M."/>
            <person name="Monk M."/>
            <person name="Kocsube S."/>
            <person name="Drula E."/>
            <person name="Lipzen A."/>
            <person name="Balint B."/>
            <person name="Henrissat B."/>
            <person name="Andreopoulos B."/>
            <person name="Martin F.M."/>
            <person name="Harder C.B."/>
            <person name="Rigling D."/>
            <person name="Ford K.L."/>
            <person name="Foster G.D."/>
            <person name="Pangilinan J."/>
            <person name="Papanicolaou A."/>
            <person name="Barry K."/>
            <person name="LaButti K."/>
            <person name="Viragh M."/>
            <person name="Koriabine M."/>
            <person name="Yan M."/>
            <person name="Riley R."/>
            <person name="Champramary S."/>
            <person name="Plett K.L."/>
            <person name="Tsai I.J."/>
            <person name="Slot J."/>
            <person name="Sipos G."/>
            <person name="Plett J."/>
            <person name="Nagy L.G."/>
            <person name="Grigoriev I.V."/>
        </authorList>
    </citation>
    <scope>NUCLEOTIDE SEQUENCE</scope>
    <source>
        <strain evidence="2">HWK02</strain>
    </source>
</reference>
<dbReference type="AlphaFoldDB" id="A0AA39QI23"/>
<sequence>MSSIVLPSRGRCTQITDGIIQPCQCLWFFPPESSLSDPNTCGLCEHGIHAHADYFSIVVNHYPANQCAAYAQTTHMMQFCTCGAQFCEHIGTYNLYRIPEPWTVLHYFNPDNSGPPLSTTSNGYPSDVSSPFSPNLTPSSNYSTPMLIGDTSWPAVPLAFTPTYMPSPSPNANTSYPYGGTVIFTPTPQRVAQMAIPQIGAEEVEHSHGVQFQDNNFSVNVQDSSGRIHQDHPFDEVHGAEAEGPLE</sequence>
<dbReference type="EMBL" id="JAUEPU010000004">
    <property type="protein sequence ID" value="KAK0502771.1"/>
    <property type="molecule type" value="Genomic_DNA"/>
</dbReference>